<protein>
    <submittedName>
        <fullName evidence="2">Uncharacterized protein LOC109114912</fullName>
    </submittedName>
</protein>
<proteinExistence type="predicted"/>
<dbReference type="CDD" id="cd00303">
    <property type="entry name" value="retropepsin_like"/>
    <property type="match status" value="1"/>
</dbReference>
<dbReference type="OMA" id="VEIANWE"/>
<dbReference type="PANTHER" id="PTHR33240">
    <property type="entry name" value="OS08G0508500 PROTEIN"/>
    <property type="match status" value="1"/>
</dbReference>
<dbReference type="PANTHER" id="PTHR33240:SF17">
    <property type="entry name" value="EUKARYOTIC PEPTIDE CHAIN RELEASE FACTOR GTP-BINDING SUBUNIT-LIKE"/>
    <property type="match status" value="1"/>
</dbReference>
<dbReference type="GeneID" id="109114912"/>
<gene>
    <name evidence="2" type="primary">LOC109114912</name>
</gene>
<organism evidence="1 2">
    <name type="scientific">Nelumbo nucifera</name>
    <name type="common">Sacred lotus</name>
    <dbReference type="NCBI Taxonomy" id="4432"/>
    <lineage>
        <taxon>Eukaryota</taxon>
        <taxon>Viridiplantae</taxon>
        <taxon>Streptophyta</taxon>
        <taxon>Embryophyta</taxon>
        <taxon>Tracheophyta</taxon>
        <taxon>Spermatophyta</taxon>
        <taxon>Magnoliopsida</taxon>
        <taxon>Proteales</taxon>
        <taxon>Nelumbonaceae</taxon>
        <taxon>Nelumbo</taxon>
    </lineage>
</organism>
<dbReference type="AlphaFoldDB" id="A0A1U8Q7B4"/>
<dbReference type="RefSeq" id="XP_019053926.1">
    <property type="nucleotide sequence ID" value="XM_019198381.1"/>
</dbReference>
<dbReference type="InParanoid" id="A0A1U8Q7B4"/>
<keyword evidence="1" id="KW-1185">Reference proteome</keyword>
<dbReference type="InterPro" id="IPR021109">
    <property type="entry name" value="Peptidase_aspartic_dom_sf"/>
</dbReference>
<sequence>MITRGSIVAGYTTSAGRKSVRELEKEDNNPLKRARREEVIYFTEDDIRGIQYPHDDVLVVRLLSNDFRVKRILVDYSSSTNILFLEAFKRMELDETDLQPIDIPLVCFNGEVVCPLGKVRVPVEAGSPLHTVHFEHDFLVVATLSPYNAILGRPILHALQAVVSTYHLALKFPTNTGRGVMCGDQLEPRKCYVAALKAKGKIATTRKC</sequence>
<dbReference type="Proteomes" id="UP000189703">
    <property type="component" value="Unplaced"/>
</dbReference>
<reference evidence="2" key="1">
    <citation type="submission" date="2025-08" db="UniProtKB">
        <authorList>
            <consortium name="RefSeq"/>
        </authorList>
    </citation>
    <scope>IDENTIFICATION</scope>
</reference>
<dbReference type="KEGG" id="nnu:109114912"/>
<evidence type="ECO:0000313" key="1">
    <source>
        <dbReference type="Proteomes" id="UP000189703"/>
    </source>
</evidence>
<name>A0A1U8Q7B4_NELNU</name>
<accession>A0A1U8Q7B4</accession>
<dbReference type="OrthoDB" id="1746852at2759"/>
<evidence type="ECO:0000313" key="2">
    <source>
        <dbReference type="RefSeq" id="XP_019053926.1"/>
    </source>
</evidence>
<dbReference type="Gene3D" id="2.40.70.10">
    <property type="entry name" value="Acid Proteases"/>
    <property type="match status" value="1"/>
</dbReference>